<name>U6M636_EIMMA</name>
<sequence length="178" mass="20166">MAAYFIPSLGLAPKWCSLLDGVTEELEEQQQQEGSAAAAAGSSFAALQFLTEQQMQQLHAQHLIGTPLVNRYLHGYFISRDLYEQLKAAAEPFAFENYRQQKIQERLESKKTMRIQVRHKLPKTNAEFAEKLQKTIEATKGSGSKKQQREAAAAAELLQDSRFSRLFSNPDFQLEQES</sequence>
<dbReference type="InterPro" id="IPR056550">
    <property type="entry name" value="NOL10_2nd"/>
</dbReference>
<dbReference type="OrthoDB" id="273340at2759"/>
<dbReference type="GeneID" id="25338553"/>
<reference evidence="2" key="2">
    <citation type="submission" date="2013-10" db="EMBL/GenBank/DDBJ databases">
        <authorList>
            <person name="Aslett M."/>
        </authorList>
    </citation>
    <scope>NUCLEOTIDE SEQUENCE [LARGE SCALE GENOMIC DNA]</scope>
    <source>
        <strain evidence="2">Weybridge</strain>
    </source>
</reference>
<dbReference type="Proteomes" id="UP000030763">
    <property type="component" value="Unassembled WGS sequence"/>
</dbReference>
<feature type="domain" description="Nucleolar protein 10-like second" evidence="1">
    <location>
        <begin position="48"/>
        <end position="90"/>
    </location>
</feature>
<dbReference type="PANTHER" id="PTHR14927:SF0">
    <property type="entry name" value="NUCLEOLAR PROTEIN 10"/>
    <property type="match status" value="1"/>
</dbReference>
<dbReference type="GO" id="GO:0000462">
    <property type="term" value="P:maturation of SSU-rRNA from tricistronic rRNA transcript (SSU-rRNA, 5.8S rRNA, LSU-rRNA)"/>
    <property type="evidence" value="ECO:0007669"/>
    <property type="project" value="TreeGrafter"/>
</dbReference>
<protein>
    <recommendedName>
        <fullName evidence="1">Nucleolar protein 10-like second domain-containing protein</fullName>
    </recommendedName>
</protein>
<gene>
    <name evidence="2" type="ORF">EMWEY_00045670</name>
</gene>
<dbReference type="GO" id="GO:0030686">
    <property type="term" value="C:90S preribosome"/>
    <property type="evidence" value="ECO:0007669"/>
    <property type="project" value="TreeGrafter"/>
</dbReference>
<evidence type="ECO:0000259" key="1">
    <source>
        <dbReference type="Pfam" id="PF23097"/>
    </source>
</evidence>
<reference evidence="2" key="1">
    <citation type="submission" date="2013-10" db="EMBL/GenBank/DDBJ databases">
        <title>Genomic analysis of the causative agents of coccidiosis in chickens.</title>
        <authorList>
            <person name="Reid A.J."/>
            <person name="Blake D."/>
            <person name="Billington K."/>
            <person name="Browne H."/>
            <person name="Dunn M."/>
            <person name="Hung S."/>
            <person name="Kawahara F."/>
            <person name="Miranda-Saavedra D."/>
            <person name="Mourier T."/>
            <person name="Nagra H."/>
            <person name="Otto T.D."/>
            <person name="Rawlings N."/>
            <person name="Sanchez A."/>
            <person name="Sanders M."/>
            <person name="Subramaniam C."/>
            <person name="Tay Y."/>
            <person name="Dear P."/>
            <person name="Doerig C."/>
            <person name="Gruber A."/>
            <person name="Parkinson J."/>
            <person name="Shirley M."/>
            <person name="Wan K.L."/>
            <person name="Berriman M."/>
            <person name="Tomley F."/>
            <person name="Pain A."/>
        </authorList>
    </citation>
    <scope>NUCLEOTIDE SEQUENCE [LARGE SCALE GENOMIC DNA]</scope>
    <source>
        <strain evidence="2">Weybridge</strain>
    </source>
</reference>
<accession>U6M636</accession>
<keyword evidence="3" id="KW-1185">Reference proteome</keyword>
<dbReference type="OMA" id="MAAYFIP"/>
<dbReference type="PANTHER" id="PTHR14927">
    <property type="entry name" value="NUCLEOLAR PROTEIN 10"/>
    <property type="match status" value="1"/>
</dbReference>
<evidence type="ECO:0000313" key="3">
    <source>
        <dbReference type="Proteomes" id="UP000030763"/>
    </source>
</evidence>
<dbReference type="GO" id="GO:0032040">
    <property type="term" value="C:small-subunit processome"/>
    <property type="evidence" value="ECO:0007669"/>
    <property type="project" value="TreeGrafter"/>
</dbReference>
<dbReference type="InterPro" id="IPR040382">
    <property type="entry name" value="NOL10/Enp2"/>
</dbReference>
<evidence type="ECO:0000313" key="2">
    <source>
        <dbReference type="EMBL" id="CDJ57934.1"/>
    </source>
</evidence>
<dbReference type="EMBL" id="HG719422">
    <property type="protein sequence ID" value="CDJ57934.1"/>
    <property type="molecule type" value="Genomic_DNA"/>
</dbReference>
<dbReference type="Pfam" id="PF23097">
    <property type="entry name" value="NOL10_2nd"/>
    <property type="match status" value="1"/>
</dbReference>
<dbReference type="VEuPathDB" id="ToxoDB:EMWEY_00045670"/>
<organism evidence="2 3">
    <name type="scientific">Eimeria maxima</name>
    <name type="common">Coccidian parasite</name>
    <dbReference type="NCBI Taxonomy" id="5804"/>
    <lineage>
        <taxon>Eukaryota</taxon>
        <taxon>Sar</taxon>
        <taxon>Alveolata</taxon>
        <taxon>Apicomplexa</taxon>
        <taxon>Conoidasida</taxon>
        <taxon>Coccidia</taxon>
        <taxon>Eucoccidiorida</taxon>
        <taxon>Eimeriorina</taxon>
        <taxon>Eimeriidae</taxon>
        <taxon>Eimeria</taxon>
    </lineage>
</organism>
<dbReference type="AlphaFoldDB" id="U6M636"/>
<dbReference type="RefSeq" id="XP_013334582.1">
    <property type="nucleotide sequence ID" value="XM_013479128.1"/>
</dbReference>
<proteinExistence type="predicted"/>